<organism evidence="3 4">
    <name type="scientific">Carnegiea gigantea</name>
    <dbReference type="NCBI Taxonomy" id="171969"/>
    <lineage>
        <taxon>Eukaryota</taxon>
        <taxon>Viridiplantae</taxon>
        <taxon>Streptophyta</taxon>
        <taxon>Embryophyta</taxon>
        <taxon>Tracheophyta</taxon>
        <taxon>Spermatophyta</taxon>
        <taxon>Magnoliopsida</taxon>
        <taxon>eudicotyledons</taxon>
        <taxon>Gunneridae</taxon>
        <taxon>Pentapetalae</taxon>
        <taxon>Caryophyllales</taxon>
        <taxon>Cactineae</taxon>
        <taxon>Cactaceae</taxon>
        <taxon>Cactoideae</taxon>
        <taxon>Echinocereeae</taxon>
        <taxon>Carnegiea</taxon>
    </lineage>
</organism>
<gene>
    <name evidence="3" type="ORF">Cgig2_015716</name>
</gene>
<dbReference type="InterPro" id="IPR027942">
    <property type="entry name" value="SEO_N"/>
</dbReference>
<protein>
    <recommendedName>
        <fullName evidence="5">Protein SIEVE ELEMENT OCCLUSION B</fullName>
    </recommendedName>
</protein>
<dbReference type="PANTHER" id="PTHR33232:SF12">
    <property type="entry name" value="PROTEIN SIEVE ELEMENT OCCLUSION B-LIKE"/>
    <property type="match status" value="1"/>
</dbReference>
<evidence type="ECO:0000259" key="1">
    <source>
        <dbReference type="Pfam" id="PF14576"/>
    </source>
</evidence>
<dbReference type="PANTHER" id="PTHR33232">
    <property type="entry name" value="PROTEIN SIEVE ELEMENT OCCLUSION B-LIKE"/>
    <property type="match status" value="1"/>
</dbReference>
<dbReference type="OrthoDB" id="1145248at2759"/>
<dbReference type="InterPro" id="IPR027944">
    <property type="entry name" value="SEO_C"/>
</dbReference>
<sequence>MASAPALPPARFRGDRRMFSASDDGTMLKQIQGTHAPDGRDVDVRPILDIVEEVFRRAATSLDSAMSGGQQGHDSFEDKTAGAVLEASGMLEALAYIIQKVSCEIQCKCSGGGDAHATTMSLLHMLSNYSWDAKVVIALAALAIAYGEFWLVLQLYASHPLAKSVAVLKQLPDLIEHSNALKSRFDALNSLIKAMLDVTKSIVEFKQLPHQYISPEHPPLSVAMTHIPTAAYWTIRSVVASASQITSLIGMSYEYLTSATEAWELSSLAHKERNIHEHLMQQLALCYQHIDEKKQLEAYHNLVRLFELPQLDNVRILRHLIYMKDDLLPLVDGTTKSKVHVEVLKRKTVLLLISDLDISHEELVILDKIYRQSRGRPEFQYEIIWLPIVDKSAPWTEVEQQRFEQLQSMMPWYTLQHPKLLEPAVIRYIKEVWHFVKKMTLVVLDPQGKVACPNALHMILIWGNMAFPFTAMKEEALWRDETWRLELLVDEIDHNILEWMAHKKTICLHGGEDIEWIRRFTHNAKEVAAAAGIELELVYVGKSKAKERTRKIVAIIEREGLSHYWTDLTSYWYFWTRLECMLYSKMQQGKGVDNDRIMQEVMTILSFDGSDQGWATMWFGSIEVARAKGDLIQESFTRYEEWEETARVKGFVIALREFLQQLHTPHHCNRLILPGIEGGIPERVICAECSRPMEKYFMYRCCTD</sequence>
<evidence type="ECO:0000259" key="2">
    <source>
        <dbReference type="Pfam" id="PF14577"/>
    </source>
</evidence>
<dbReference type="GO" id="GO:0010088">
    <property type="term" value="P:phloem development"/>
    <property type="evidence" value="ECO:0007669"/>
    <property type="project" value="InterPro"/>
</dbReference>
<proteinExistence type="predicted"/>
<dbReference type="Pfam" id="PF14577">
    <property type="entry name" value="SEO_C"/>
    <property type="match status" value="1"/>
</dbReference>
<evidence type="ECO:0008006" key="5">
    <source>
        <dbReference type="Google" id="ProtNLM"/>
    </source>
</evidence>
<feature type="domain" description="Sieve element occlusion C-terminal" evidence="2">
    <location>
        <begin position="473"/>
        <end position="703"/>
    </location>
</feature>
<dbReference type="Pfam" id="PF14576">
    <property type="entry name" value="SEO_N"/>
    <property type="match status" value="1"/>
</dbReference>
<accession>A0A9Q1JQZ7</accession>
<dbReference type="InterPro" id="IPR039299">
    <property type="entry name" value="SEOA"/>
</dbReference>
<feature type="domain" description="Sieve element occlusion N-terminal" evidence="1">
    <location>
        <begin position="22"/>
        <end position="309"/>
    </location>
</feature>
<dbReference type="EMBL" id="JAKOGI010000895">
    <property type="protein sequence ID" value="KAJ8429427.1"/>
    <property type="molecule type" value="Genomic_DNA"/>
</dbReference>
<dbReference type="Proteomes" id="UP001153076">
    <property type="component" value="Unassembled WGS sequence"/>
</dbReference>
<dbReference type="AlphaFoldDB" id="A0A9Q1JQZ7"/>
<name>A0A9Q1JQZ7_9CARY</name>
<reference evidence="3" key="1">
    <citation type="submission" date="2022-04" db="EMBL/GenBank/DDBJ databases">
        <title>Carnegiea gigantea Genome sequencing and assembly v2.</title>
        <authorList>
            <person name="Copetti D."/>
            <person name="Sanderson M.J."/>
            <person name="Burquez A."/>
            <person name="Wojciechowski M.F."/>
        </authorList>
    </citation>
    <scope>NUCLEOTIDE SEQUENCE</scope>
    <source>
        <strain evidence="3">SGP5-SGP5p</strain>
        <tissue evidence="3">Aerial part</tissue>
    </source>
</reference>
<evidence type="ECO:0000313" key="3">
    <source>
        <dbReference type="EMBL" id="KAJ8429427.1"/>
    </source>
</evidence>
<comment type="caution">
    <text evidence="3">The sequence shown here is derived from an EMBL/GenBank/DDBJ whole genome shotgun (WGS) entry which is preliminary data.</text>
</comment>
<evidence type="ECO:0000313" key="4">
    <source>
        <dbReference type="Proteomes" id="UP001153076"/>
    </source>
</evidence>
<keyword evidence="4" id="KW-1185">Reference proteome</keyword>